<dbReference type="Gene3D" id="3.30.930.10">
    <property type="entry name" value="Bira Bifunctional Protein, Domain 2"/>
    <property type="match status" value="1"/>
</dbReference>
<keyword evidence="1 7" id="KW-0436">Ligase</keyword>
<evidence type="ECO:0000259" key="6">
    <source>
        <dbReference type="PROSITE" id="PS51733"/>
    </source>
</evidence>
<name>A0A2L2BSE2_9MICO</name>
<dbReference type="PANTHER" id="PTHR12835:SF5">
    <property type="entry name" value="BIOTIN--PROTEIN LIGASE"/>
    <property type="match status" value="1"/>
</dbReference>
<reference evidence="7 8" key="1">
    <citation type="submission" date="2018-02" db="EMBL/GenBank/DDBJ databases">
        <title>Complete genome of the streamlined marine actinobacterium Pontimonas salivibrio CL-TW6 adapted to coastal planktonic lifestype.</title>
        <authorList>
            <person name="Cho B.C."/>
            <person name="Hardies S.C."/>
            <person name="Jang G.I."/>
            <person name="Hwang C.Y."/>
        </authorList>
    </citation>
    <scope>NUCLEOTIDE SEQUENCE [LARGE SCALE GENOMIC DNA]</scope>
    <source>
        <strain evidence="7 8">CL-TW6</strain>
    </source>
</reference>
<organism evidence="7 8">
    <name type="scientific">Pontimonas salivibrio</name>
    <dbReference type="NCBI Taxonomy" id="1159327"/>
    <lineage>
        <taxon>Bacteria</taxon>
        <taxon>Bacillati</taxon>
        <taxon>Actinomycetota</taxon>
        <taxon>Actinomycetes</taxon>
        <taxon>Micrococcales</taxon>
        <taxon>Microbacteriaceae</taxon>
        <taxon>Pontimonas</taxon>
    </lineage>
</organism>
<accession>A0A2L2BSE2</accession>
<dbReference type="InterPro" id="IPR003142">
    <property type="entry name" value="BPL_C"/>
</dbReference>
<dbReference type="EC" id="6.3.4.15" evidence="5"/>
<evidence type="ECO:0000313" key="7">
    <source>
        <dbReference type="EMBL" id="AVG24579.1"/>
    </source>
</evidence>
<evidence type="ECO:0000256" key="2">
    <source>
        <dbReference type="ARBA" id="ARBA00022741"/>
    </source>
</evidence>
<evidence type="ECO:0000256" key="1">
    <source>
        <dbReference type="ARBA" id="ARBA00022598"/>
    </source>
</evidence>
<dbReference type="SUPFAM" id="SSF55681">
    <property type="entry name" value="Class II aaRS and biotin synthetases"/>
    <property type="match status" value="1"/>
</dbReference>
<dbReference type="SUPFAM" id="SSF50037">
    <property type="entry name" value="C-terminal domain of transcriptional repressors"/>
    <property type="match status" value="1"/>
</dbReference>
<keyword evidence="8" id="KW-1185">Reference proteome</keyword>
<dbReference type="RefSeq" id="WP_245868019.1">
    <property type="nucleotide sequence ID" value="NZ_CP026923.1"/>
</dbReference>
<dbReference type="InterPro" id="IPR045864">
    <property type="entry name" value="aa-tRNA-synth_II/BPL/LPL"/>
</dbReference>
<dbReference type="InterPro" id="IPR004408">
    <property type="entry name" value="Biotin_CoA_COase_ligase"/>
</dbReference>
<dbReference type="Pfam" id="PF03099">
    <property type="entry name" value="BPL_LplA_LipB"/>
    <property type="match status" value="1"/>
</dbReference>
<evidence type="ECO:0000256" key="3">
    <source>
        <dbReference type="ARBA" id="ARBA00022840"/>
    </source>
</evidence>
<dbReference type="InterPro" id="IPR008988">
    <property type="entry name" value="Transcriptional_repressor_C"/>
</dbReference>
<keyword evidence="3" id="KW-0067">ATP-binding</keyword>
<dbReference type="InterPro" id="IPR004143">
    <property type="entry name" value="BPL_LPL_catalytic"/>
</dbReference>
<dbReference type="GO" id="GO:0004077">
    <property type="term" value="F:biotin--[biotin carboxyl-carrier protein] ligase activity"/>
    <property type="evidence" value="ECO:0007669"/>
    <property type="project" value="UniProtKB-EC"/>
</dbReference>
<gene>
    <name evidence="7" type="ORF">C3B54_111644</name>
</gene>
<dbReference type="KEGG" id="psai:C3B54_111644"/>
<dbReference type="EMBL" id="CP026923">
    <property type="protein sequence ID" value="AVG24579.1"/>
    <property type="molecule type" value="Genomic_DNA"/>
</dbReference>
<dbReference type="Proteomes" id="UP000243077">
    <property type="component" value="Chromosome"/>
</dbReference>
<dbReference type="GO" id="GO:0005524">
    <property type="term" value="F:ATP binding"/>
    <property type="evidence" value="ECO:0007669"/>
    <property type="project" value="UniProtKB-KW"/>
</dbReference>
<keyword evidence="4" id="KW-0092">Biotin</keyword>
<dbReference type="Gene3D" id="2.30.30.100">
    <property type="match status" value="1"/>
</dbReference>
<dbReference type="CDD" id="cd16442">
    <property type="entry name" value="BPL"/>
    <property type="match status" value="1"/>
</dbReference>
<dbReference type="PROSITE" id="PS51733">
    <property type="entry name" value="BPL_LPL_CATALYTIC"/>
    <property type="match status" value="1"/>
</dbReference>
<evidence type="ECO:0000256" key="5">
    <source>
        <dbReference type="ARBA" id="ARBA00024227"/>
    </source>
</evidence>
<dbReference type="NCBIfam" id="TIGR00121">
    <property type="entry name" value="birA_ligase"/>
    <property type="match status" value="1"/>
</dbReference>
<dbReference type="Pfam" id="PF02237">
    <property type="entry name" value="BPL_C"/>
    <property type="match status" value="1"/>
</dbReference>
<sequence>MWPEHPAPLDLANLADEVQWLDSSESTNTHLAGLPAPSGTRLAATWNQTAGVGRMGRTWISPPGKCLALSVELGPQLTPKDMTGQWRGLLPLLVGAHLAQALSTVVSGVTVKWPNDVQINGKKVAGILGEMPAPGRVIVGVGINVGLEDTELPTEQATSLFLHDVEHHDGSEHHEVAHCESAPEETFSEVVRVFLSGLTASLSRATIAIPGPLWSMVRDLVSTIGQEVRVTFPGGREMIGTAVDLDQYGRLIVRTSAGATEVVAAADIEHLRPA</sequence>
<feature type="domain" description="BPL/LPL catalytic" evidence="6">
    <location>
        <begin position="3"/>
        <end position="195"/>
    </location>
</feature>
<protein>
    <recommendedName>
        <fullName evidence="5">biotin--[biotin carboxyl-carrier protein] ligase</fullName>
        <ecNumber evidence="5">6.3.4.15</ecNumber>
    </recommendedName>
</protein>
<evidence type="ECO:0000256" key="4">
    <source>
        <dbReference type="ARBA" id="ARBA00023267"/>
    </source>
</evidence>
<evidence type="ECO:0000313" key="8">
    <source>
        <dbReference type="Proteomes" id="UP000243077"/>
    </source>
</evidence>
<dbReference type="GO" id="GO:0005737">
    <property type="term" value="C:cytoplasm"/>
    <property type="evidence" value="ECO:0007669"/>
    <property type="project" value="TreeGrafter"/>
</dbReference>
<dbReference type="PANTHER" id="PTHR12835">
    <property type="entry name" value="BIOTIN PROTEIN LIGASE"/>
    <property type="match status" value="1"/>
</dbReference>
<dbReference type="AlphaFoldDB" id="A0A2L2BSE2"/>
<proteinExistence type="predicted"/>
<keyword evidence="2" id="KW-0547">Nucleotide-binding</keyword>